<evidence type="ECO:0000259" key="3">
    <source>
        <dbReference type="PROSITE" id="PS50921"/>
    </source>
</evidence>
<protein>
    <recommendedName>
        <fullName evidence="3">ANTAR domain-containing protein</fullName>
    </recommendedName>
</protein>
<dbReference type="PIRSF" id="PIRSF036625">
    <property type="entry name" value="GAF_ANTAR"/>
    <property type="match status" value="1"/>
</dbReference>
<keyword evidence="2" id="KW-0804">Transcription</keyword>
<dbReference type="SUPFAM" id="SSF55781">
    <property type="entry name" value="GAF domain-like"/>
    <property type="match status" value="1"/>
</dbReference>
<evidence type="ECO:0000313" key="4">
    <source>
        <dbReference type="EMBL" id="GAA5116208.1"/>
    </source>
</evidence>
<dbReference type="InterPro" id="IPR005561">
    <property type="entry name" value="ANTAR"/>
</dbReference>
<dbReference type="EMBL" id="BAABJO010000005">
    <property type="protein sequence ID" value="GAA5116208.1"/>
    <property type="molecule type" value="Genomic_DNA"/>
</dbReference>
<evidence type="ECO:0000256" key="2">
    <source>
        <dbReference type="ARBA" id="ARBA00023163"/>
    </source>
</evidence>
<dbReference type="Gene3D" id="1.10.10.10">
    <property type="entry name" value="Winged helix-like DNA-binding domain superfamily/Winged helix DNA-binding domain"/>
    <property type="match status" value="1"/>
</dbReference>
<organism evidence="4 5">
    <name type="scientific">Pseudonocardia adelaidensis</name>
    <dbReference type="NCBI Taxonomy" id="648754"/>
    <lineage>
        <taxon>Bacteria</taxon>
        <taxon>Bacillati</taxon>
        <taxon>Actinomycetota</taxon>
        <taxon>Actinomycetes</taxon>
        <taxon>Pseudonocardiales</taxon>
        <taxon>Pseudonocardiaceae</taxon>
        <taxon>Pseudonocardia</taxon>
    </lineage>
</organism>
<dbReference type="PROSITE" id="PS50921">
    <property type="entry name" value="ANTAR"/>
    <property type="match status" value="1"/>
</dbReference>
<evidence type="ECO:0000256" key="1">
    <source>
        <dbReference type="ARBA" id="ARBA00023015"/>
    </source>
</evidence>
<name>A0ABP9NEF1_9PSEU</name>
<reference evidence="5" key="1">
    <citation type="journal article" date="2019" name="Int. J. Syst. Evol. Microbiol.">
        <title>The Global Catalogue of Microorganisms (GCM) 10K type strain sequencing project: providing services to taxonomists for standard genome sequencing and annotation.</title>
        <authorList>
            <consortium name="The Broad Institute Genomics Platform"/>
            <consortium name="The Broad Institute Genome Sequencing Center for Infectious Disease"/>
            <person name="Wu L."/>
            <person name="Ma J."/>
        </authorList>
    </citation>
    <scope>NUCLEOTIDE SEQUENCE [LARGE SCALE GENOMIC DNA]</scope>
    <source>
        <strain evidence="5">JCM 18302</strain>
    </source>
</reference>
<dbReference type="SUPFAM" id="SSF52172">
    <property type="entry name" value="CheY-like"/>
    <property type="match status" value="1"/>
</dbReference>
<proteinExistence type="predicted"/>
<dbReference type="RefSeq" id="WP_345604195.1">
    <property type="nucleotide sequence ID" value="NZ_BAABJO010000005.1"/>
</dbReference>
<dbReference type="SMART" id="SM01012">
    <property type="entry name" value="ANTAR"/>
    <property type="match status" value="1"/>
</dbReference>
<dbReference type="InterPro" id="IPR029016">
    <property type="entry name" value="GAF-like_dom_sf"/>
</dbReference>
<dbReference type="InterPro" id="IPR036388">
    <property type="entry name" value="WH-like_DNA-bd_sf"/>
</dbReference>
<dbReference type="Pfam" id="PF03861">
    <property type="entry name" value="ANTAR"/>
    <property type="match status" value="1"/>
</dbReference>
<accession>A0ABP9NEF1</accession>
<dbReference type="InterPro" id="IPR011006">
    <property type="entry name" value="CheY-like_superfamily"/>
</dbReference>
<gene>
    <name evidence="4" type="ORF">GCM10023320_16100</name>
</gene>
<comment type="caution">
    <text evidence="4">The sequence shown here is derived from an EMBL/GenBank/DDBJ whole genome shotgun (WGS) entry which is preliminary data.</text>
</comment>
<dbReference type="Gene3D" id="3.30.450.40">
    <property type="match status" value="1"/>
</dbReference>
<dbReference type="Proteomes" id="UP001500804">
    <property type="component" value="Unassembled WGS sequence"/>
</dbReference>
<keyword evidence="5" id="KW-1185">Reference proteome</keyword>
<keyword evidence="1" id="KW-0805">Transcription regulation</keyword>
<evidence type="ECO:0000313" key="5">
    <source>
        <dbReference type="Proteomes" id="UP001500804"/>
    </source>
</evidence>
<dbReference type="InterPro" id="IPR012074">
    <property type="entry name" value="GAF_ANTAR"/>
</dbReference>
<feature type="domain" description="ANTAR" evidence="3">
    <location>
        <begin position="167"/>
        <end position="228"/>
    </location>
</feature>
<sequence length="248" mass="25377">MGRAAAGEQVGVELAALVVATSSVDELLVGIAELTVRVVPAAVSASVALTAPAWSGHAIAVDERVARLEALQRRDAAGPGADALRVAHPVEAGDLSAERRWPVYARAAAGAGIRAIRAVPMLVRDCPPIGVLTVYGAAAAAFGGPDHGHADLVAGLATVAVTGTMRNYDETAHSARLRQALASRSAIDQAIGIVMAERTCSAEHAFSTLRAAARQRSTTLQDVAADVIAGPAQRESQPPSTASTCPWT</sequence>